<name>A0ABV8MSH2_9NEIS</name>
<evidence type="ECO:0000313" key="2">
    <source>
        <dbReference type="Proteomes" id="UP001595791"/>
    </source>
</evidence>
<dbReference type="EMBL" id="JBHSBU010000001">
    <property type="protein sequence ID" value="MFC4160031.1"/>
    <property type="molecule type" value="Genomic_DNA"/>
</dbReference>
<dbReference type="Proteomes" id="UP001595791">
    <property type="component" value="Unassembled WGS sequence"/>
</dbReference>
<keyword evidence="2" id="KW-1185">Reference proteome</keyword>
<reference evidence="2" key="1">
    <citation type="journal article" date="2019" name="Int. J. Syst. Evol. Microbiol.">
        <title>The Global Catalogue of Microorganisms (GCM) 10K type strain sequencing project: providing services to taxonomists for standard genome sequencing and annotation.</title>
        <authorList>
            <consortium name="The Broad Institute Genomics Platform"/>
            <consortium name="The Broad Institute Genome Sequencing Center for Infectious Disease"/>
            <person name="Wu L."/>
            <person name="Ma J."/>
        </authorList>
    </citation>
    <scope>NUCLEOTIDE SEQUENCE [LARGE SCALE GENOMIC DNA]</scope>
    <source>
        <strain evidence="2">LMG 29894</strain>
    </source>
</reference>
<comment type="caution">
    <text evidence="1">The sequence shown here is derived from an EMBL/GenBank/DDBJ whole genome shotgun (WGS) entry which is preliminary data.</text>
</comment>
<protein>
    <submittedName>
        <fullName evidence="1">Uncharacterized protein</fullName>
    </submittedName>
</protein>
<gene>
    <name evidence="1" type="ORF">ACFOW7_11800</name>
</gene>
<proteinExistence type="predicted"/>
<dbReference type="Gene3D" id="4.10.1330.10">
    <property type="entry name" value="non globular Virulence effector SptP domain"/>
    <property type="match status" value="1"/>
</dbReference>
<sequence length="192" mass="20438">MPVNLNSNGLSLDAFRQAATQGESVSVSMTPDGPRVLAQGQTPSGRQVAWIEPDSVATDTTQIFLQALQNGYGSRIGQAVARELGLSSAPSKPLSARQVEQAIEMATASQSAFSGLNFMSRTMLSASSLSGEFRQLCQQLKIDPSKLDSKVLAQIDADFQQRFDAASQGDLEHIDLVTARPLMLAAIQAQLG</sequence>
<dbReference type="InterPro" id="IPR044899">
    <property type="entry name" value="SptP_N_sf"/>
</dbReference>
<dbReference type="RefSeq" id="WP_378164419.1">
    <property type="nucleotide sequence ID" value="NZ_JBHSBU010000001.1"/>
</dbReference>
<accession>A0ABV8MSH2</accession>
<organism evidence="1 2">
    <name type="scientific">Chitinimonas lacunae</name>
    <dbReference type="NCBI Taxonomy" id="1963018"/>
    <lineage>
        <taxon>Bacteria</taxon>
        <taxon>Pseudomonadati</taxon>
        <taxon>Pseudomonadota</taxon>
        <taxon>Betaproteobacteria</taxon>
        <taxon>Neisseriales</taxon>
        <taxon>Chitinibacteraceae</taxon>
        <taxon>Chitinimonas</taxon>
    </lineage>
</organism>
<evidence type="ECO:0000313" key="1">
    <source>
        <dbReference type="EMBL" id="MFC4160031.1"/>
    </source>
</evidence>